<protein>
    <submittedName>
        <fullName evidence="1">Uncharacterized protein</fullName>
    </submittedName>
</protein>
<dbReference type="GeneID" id="76983418"/>
<accession>A0ABX6LZW2</accession>
<name>A0ABX6LZW2_BACMO</name>
<organism evidence="1 2">
    <name type="scientific">Bacillus mojavensis</name>
    <dbReference type="NCBI Taxonomy" id="72360"/>
    <lineage>
        <taxon>Bacteria</taxon>
        <taxon>Bacillati</taxon>
        <taxon>Bacillota</taxon>
        <taxon>Bacilli</taxon>
        <taxon>Bacillales</taxon>
        <taxon>Bacillaceae</taxon>
        <taxon>Bacillus</taxon>
    </lineage>
</organism>
<dbReference type="EMBL" id="CP051464">
    <property type="protein sequence ID" value="QJC97137.1"/>
    <property type="molecule type" value="Genomic_DNA"/>
</dbReference>
<dbReference type="Proteomes" id="UP000501048">
    <property type="component" value="Chromosome"/>
</dbReference>
<evidence type="ECO:0000313" key="2">
    <source>
        <dbReference type="Proteomes" id="UP000501048"/>
    </source>
</evidence>
<dbReference type="RefSeq" id="WP_168748412.1">
    <property type="nucleotide sequence ID" value="NZ_CP051464.1"/>
</dbReference>
<evidence type="ECO:0000313" key="1">
    <source>
        <dbReference type="EMBL" id="QJC97137.1"/>
    </source>
</evidence>
<keyword evidence="2" id="KW-1185">Reference proteome</keyword>
<gene>
    <name evidence="1" type="ORF">HC660_26630</name>
</gene>
<sequence>MSEKKQRPLHMCVVDEYIRPEMPSYLRKERHRWIEGLAWSCVGLTCIAKGVSKDEAMHCIEKAGEEMGLVDAATSLKTLLHQPYFEGSRSITDFIAKVNRDMDGMESEEKFRFLYENVGTMAIRFVWILIKPEEGAE</sequence>
<reference evidence="1 2" key="1">
    <citation type="submission" date="2020-04" db="EMBL/GenBank/DDBJ databases">
        <title>Plant growth promoting and environmental Bacillus: genomic and epigenetic comparison.</title>
        <authorList>
            <person name="Reva O.N."/>
            <person name="Lutz S."/>
            <person name="Ahrens C.H."/>
        </authorList>
    </citation>
    <scope>NUCLEOTIDE SEQUENCE [LARGE SCALE GENOMIC DNA]</scope>
    <source>
        <strain evidence="1 2">UCMB5075</strain>
    </source>
</reference>
<proteinExistence type="predicted"/>